<dbReference type="CDD" id="cd05380">
    <property type="entry name" value="CAP_euk"/>
    <property type="match status" value="1"/>
</dbReference>
<evidence type="ECO:0000313" key="2">
    <source>
        <dbReference type="EMBL" id="CAD7434572.1"/>
    </source>
</evidence>
<dbReference type="InterPro" id="IPR035940">
    <property type="entry name" value="CAP_sf"/>
</dbReference>
<reference evidence="2" key="1">
    <citation type="submission" date="2020-11" db="EMBL/GenBank/DDBJ databases">
        <authorList>
            <person name="Tran Van P."/>
        </authorList>
    </citation>
    <scope>NUCLEOTIDE SEQUENCE</scope>
</reference>
<protein>
    <recommendedName>
        <fullName evidence="1">SCP domain-containing protein</fullName>
    </recommendedName>
</protein>
<gene>
    <name evidence="2" type="ORF">TMSB3V08_LOCUS11222</name>
</gene>
<dbReference type="AlphaFoldDB" id="A0A7R9EIE0"/>
<dbReference type="PANTHER" id="PTHR10334">
    <property type="entry name" value="CYSTEINE-RICH SECRETORY PROTEIN-RELATED"/>
    <property type="match status" value="1"/>
</dbReference>
<name>A0A7R9EIE0_9NEOP</name>
<proteinExistence type="predicted"/>
<feature type="domain" description="SCP" evidence="1">
    <location>
        <begin position="99"/>
        <end position="254"/>
    </location>
</feature>
<dbReference type="SMART" id="SM00198">
    <property type="entry name" value="SCP"/>
    <property type="match status" value="1"/>
</dbReference>
<dbReference type="InterPro" id="IPR018244">
    <property type="entry name" value="Allrgn_V5/Tpx1_CS"/>
</dbReference>
<dbReference type="PROSITE" id="PS01010">
    <property type="entry name" value="CRISP_2"/>
    <property type="match status" value="1"/>
</dbReference>
<dbReference type="Gene3D" id="3.40.33.10">
    <property type="entry name" value="CAP"/>
    <property type="match status" value="1"/>
</dbReference>
<dbReference type="InterPro" id="IPR014044">
    <property type="entry name" value="CAP_dom"/>
</dbReference>
<dbReference type="GO" id="GO:0005576">
    <property type="term" value="C:extracellular region"/>
    <property type="evidence" value="ECO:0007669"/>
    <property type="project" value="UniProtKB-SubCell"/>
</dbReference>
<dbReference type="InterPro" id="IPR001283">
    <property type="entry name" value="CRISP-related"/>
</dbReference>
<organism evidence="2">
    <name type="scientific">Timema monikensis</name>
    <dbReference type="NCBI Taxonomy" id="170555"/>
    <lineage>
        <taxon>Eukaryota</taxon>
        <taxon>Metazoa</taxon>
        <taxon>Ecdysozoa</taxon>
        <taxon>Arthropoda</taxon>
        <taxon>Hexapoda</taxon>
        <taxon>Insecta</taxon>
        <taxon>Pterygota</taxon>
        <taxon>Neoptera</taxon>
        <taxon>Polyneoptera</taxon>
        <taxon>Phasmatodea</taxon>
        <taxon>Timematodea</taxon>
        <taxon>Timematoidea</taxon>
        <taxon>Timematidae</taxon>
        <taxon>Timema</taxon>
    </lineage>
</organism>
<dbReference type="PROSITE" id="PS51257">
    <property type="entry name" value="PROKAR_LIPOPROTEIN"/>
    <property type="match status" value="1"/>
</dbReference>
<dbReference type="SUPFAM" id="SSF55797">
    <property type="entry name" value="PR-1-like"/>
    <property type="match status" value="1"/>
</dbReference>
<dbReference type="EMBL" id="OB797812">
    <property type="protein sequence ID" value="CAD7434572.1"/>
    <property type="molecule type" value="Genomic_DNA"/>
</dbReference>
<evidence type="ECO:0000259" key="1">
    <source>
        <dbReference type="SMART" id="SM00198"/>
    </source>
</evidence>
<dbReference type="Pfam" id="PF00188">
    <property type="entry name" value="CAP"/>
    <property type="match status" value="1"/>
</dbReference>
<accession>A0A7R9EIE0</accession>
<dbReference type="PRINTS" id="PR00837">
    <property type="entry name" value="V5TPXLIKE"/>
</dbReference>
<sequence length="377" mass="42208">MPVRECTDPVLATPPKEKACSLVFVNSVTGCDTTSAFYKKSKRTLWKMLTRDGDPQQSLQVFNEHTVHPDMLDSSGEKFIMASPSSYCQGYQSRKLSEDDVKSIVDQHNKLRSKVAIGKEQGQPSAANMLQLIWDNELAQIAQRWADQCNFSHDKCRDVDRFLVGQNIAINYRSDKYASEISQHIDRWYEEVAFMETEFVSSFPEVTTQVIGHYTQLVYAETSHIGCAVSRFIMKDMFAEFLVCNYGPAGNMLGEEVYKTGSPCSQCPEGLTCSDSYPGLCHTQDRSGEAISTDGKQVKHDIYDSLLGAYGKQGTIADSAGIKYNTIIDPVSKIIENEGQSLTISKQGFDHNKLLSAVKLYFIIVIDNSLTFKINLR</sequence>